<evidence type="ECO:0000313" key="1">
    <source>
        <dbReference type="EMBL" id="CAI5722310.1"/>
    </source>
</evidence>
<comment type="caution">
    <text evidence="1">The sequence shown here is derived from an EMBL/GenBank/DDBJ whole genome shotgun (WGS) entry which is preliminary data.</text>
</comment>
<dbReference type="EMBL" id="CANTFM010000463">
    <property type="protein sequence ID" value="CAI5722310.1"/>
    <property type="molecule type" value="Genomic_DNA"/>
</dbReference>
<dbReference type="Proteomes" id="UP001162029">
    <property type="component" value="Unassembled WGS sequence"/>
</dbReference>
<keyword evidence="2" id="KW-1185">Reference proteome</keyword>
<evidence type="ECO:0008006" key="3">
    <source>
        <dbReference type="Google" id="ProtNLM"/>
    </source>
</evidence>
<dbReference type="SUPFAM" id="SSF50129">
    <property type="entry name" value="GroES-like"/>
    <property type="match status" value="1"/>
</dbReference>
<evidence type="ECO:0000313" key="2">
    <source>
        <dbReference type="Proteomes" id="UP001162029"/>
    </source>
</evidence>
<gene>
    <name evidence="1" type="ORF">PDE001_LOCUS2654</name>
</gene>
<protein>
    <recommendedName>
        <fullName evidence="3">Alcohol dehydrogenase-like C-terminal domain-containing protein</fullName>
    </recommendedName>
</protein>
<organism evidence="1 2">
    <name type="scientific">Peronospora destructor</name>
    <dbReference type="NCBI Taxonomy" id="86335"/>
    <lineage>
        <taxon>Eukaryota</taxon>
        <taxon>Sar</taxon>
        <taxon>Stramenopiles</taxon>
        <taxon>Oomycota</taxon>
        <taxon>Peronosporomycetes</taxon>
        <taxon>Peronosporales</taxon>
        <taxon>Peronosporaceae</taxon>
        <taxon>Peronospora</taxon>
    </lineage>
</organism>
<accession>A0AAV0TI54</accession>
<sequence length="136" mass="14950">MLLTVISYEDRPVPEMKDPHNVIVNDRYTGICSNESAGVVHAIESAKSSHISQVTRWHGVGRCMSSEGVDVVIDPSGAELALDMVANGKFSVKELISKTVPFEEAKEAFDNVKRGNGIEWLIEGSKNRVATKYIVF</sequence>
<reference evidence="1" key="1">
    <citation type="submission" date="2022-12" db="EMBL/GenBank/DDBJ databases">
        <authorList>
            <person name="Webb A."/>
        </authorList>
    </citation>
    <scope>NUCLEOTIDE SEQUENCE</scope>
    <source>
        <strain evidence="1">Pd1</strain>
    </source>
</reference>
<dbReference type="InterPro" id="IPR011032">
    <property type="entry name" value="GroES-like_sf"/>
</dbReference>
<name>A0AAV0TI54_9STRA</name>
<dbReference type="Gene3D" id="3.90.180.10">
    <property type="entry name" value="Medium-chain alcohol dehydrogenases, catalytic domain"/>
    <property type="match status" value="1"/>
</dbReference>
<proteinExistence type="predicted"/>
<dbReference type="AlphaFoldDB" id="A0AAV0TI54"/>